<dbReference type="AlphaFoldDB" id="A0A4U1IUK1"/>
<sequence>MVSRARRSPSPALAALLAALPLGCGAPQSPANVDATASKPNTQAPHASAAPTTTDAPPTNETPGPTASERPARSPSPFHPLIVHGQPSFRMFVLPSFVAAISGDYLSTPIRIDDTGARVDSSLYAGLKGLGEPNAFYVMWITGDPPNHGKLGLNLPGERGGEDVFYSWKGSAWARDPDKPMPPAVSNAYYAGAIYSSAPWGDRTLYEINDPKLDEAKPIFVLGPGGSSPPAPEITRGAGSCKTKLLGHADLALLPSGDLIGFGKVCGEGDKPSFFGQSGAGPLAVERWPKGARTSVIDVLPGSEAVTSLPPGSRLYVLGPNDVLAVAQPADHGAYVAHWNGKAWSDVSPGKKENVNDAFRTKDGALWLVRERGLDRYTSGKWSSLTLPGDDRPLEWAKLGPNGTIWAGRSEQLLTFEKDSFHVIPLPELDPAEEGTPIDIVFRGDETLVAARAGGQVTVLSTKKPTKELDLDAPQEPGEGAPPPPRPAPKSEPHAFARITPGTPSCKELFVVLYKLAKVAPPDYDFPLTRAALKGHTELSGVKFAETEETGRRYFVAFVPSFSLGQKLVKTVQEGVKGSTPQLLCGKPARTNRDIRIDLRTGEIVKANP</sequence>
<comment type="caution">
    <text evidence="3">The sequence shown here is derived from an EMBL/GenBank/DDBJ whole genome shotgun (WGS) entry which is preliminary data.</text>
</comment>
<dbReference type="OrthoDB" id="5489174at2"/>
<evidence type="ECO:0000256" key="1">
    <source>
        <dbReference type="SAM" id="MobiDB-lite"/>
    </source>
</evidence>
<protein>
    <submittedName>
        <fullName evidence="3">Uncharacterized protein</fullName>
    </submittedName>
</protein>
<evidence type="ECO:0000256" key="2">
    <source>
        <dbReference type="SAM" id="SignalP"/>
    </source>
</evidence>
<keyword evidence="4" id="KW-1185">Reference proteome</keyword>
<accession>A0A4U1IUK1</accession>
<feature type="region of interest" description="Disordered" evidence="1">
    <location>
        <begin position="27"/>
        <end position="80"/>
    </location>
</feature>
<organism evidence="3 4">
    <name type="scientific">Polyangium fumosum</name>
    <dbReference type="NCBI Taxonomy" id="889272"/>
    <lineage>
        <taxon>Bacteria</taxon>
        <taxon>Pseudomonadati</taxon>
        <taxon>Myxococcota</taxon>
        <taxon>Polyangia</taxon>
        <taxon>Polyangiales</taxon>
        <taxon>Polyangiaceae</taxon>
        <taxon>Polyangium</taxon>
    </lineage>
</organism>
<dbReference type="Proteomes" id="UP000309215">
    <property type="component" value="Unassembled WGS sequence"/>
</dbReference>
<dbReference type="EMBL" id="SSMQ01000074">
    <property type="protein sequence ID" value="TKC98111.1"/>
    <property type="molecule type" value="Genomic_DNA"/>
</dbReference>
<proteinExistence type="predicted"/>
<evidence type="ECO:0000313" key="3">
    <source>
        <dbReference type="EMBL" id="TKC98111.1"/>
    </source>
</evidence>
<reference evidence="3 4" key="1">
    <citation type="submission" date="2019-04" db="EMBL/GenBank/DDBJ databases">
        <authorList>
            <person name="Li Y."/>
            <person name="Wang J."/>
        </authorList>
    </citation>
    <scope>NUCLEOTIDE SEQUENCE [LARGE SCALE GENOMIC DNA]</scope>
    <source>
        <strain evidence="3 4">DSM 14668</strain>
    </source>
</reference>
<gene>
    <name evidence="3" type="ORF">E8A74_42535</name>
</gene>
<keyword evidence="2" id="KW-0732">Signal</keyword>
<dbReference type="RefSeq" id="WP_136934871.1">
    <property type="nucleotide sequence ID" value="NZ_SSMQ01000074.1"/>
</dbReference>
<feature type="region of interest" description="Disordered" evidence="1">
    <location>
        <begin position="461"/>
        <end position="500"/>
    </location>
</feature>
<feature type="chain" id="PRO_5020877044" evidence="2">
    <location>
        <begin position="32"/>
        <end position="609"/>
    </location>
</feature>
<feature type="signal peptide" evidence="2">
    <location>
        <begin position="1"/>
        <end position="31"/>
    </location>
</feature>
<name>A0A4U1IUK1_9BACT</name>
<feature type="compositionally biased region" description="Low complexity" evidence="1">
    <location>
        <begin position="44"/>
        <end position="63"/>
    </location>
</feature>
<evidence type="ECO:0000313" key="4">
    <source>
        <dbReference type="Proteomes" id="UP000309215"/>
    </source>
</evidence>